<sequence>MEQGCDAGEKYRVRRNRKRLTDGKKRLNRGFEFVVGSTEVGLFESFALLVVWYGGSDVMRSKLRYLSLVVSSMYRILLLLPLRAHPPPMSHRGASTRSTVLRICTVEPTTNSLSINNTIAVAVWMNCASLILSSRRYYGRRQNKSEQRR</sequence>
<accession>A0A183DAP3</accession>
<evidence type="ECO:0000256" key="1">
    <source>
        <dbReference type="SAM" id="Phobius"/>
    </source>
</evidence>
<evidence type="ECO:0000313" key="4">
    <source>
        <dbReference type="WBParaSite" id="GPUH_0000579201-mRNA-1"/>
    </source>
</evidence>
<dbReference type="WBParaSite" id="GPUH_0000579201-mRNA-1">
    <property type="protein sequence ID" value="GPUH_0000579201-mRNA-1"/>
    <property type="gene ID" value="GPUH_0000579201"/>
</dbReference>
<name>A0A183DAP3_9BILA</name>
<keyword evidence="1" id="KW-0472">Membrane</keyword>
<protein>
    <submittedName>
        <fullName evidence="2 4">Uncharacterized protein</fullName>
    </submittedName>
</protein>
<evidence type="ECO:0000313" key="3">
    <source>
        <dbReference type="Proteomes" id="UP000271098"/>
    </source>
</evidence>
<dbReference type="EMBL" id="UYRT01012678">
    <property type="protein sequence ID" value="VDK52150.1"/>
    <property type="molecule type" value="Genomic_DNA"/>
</dbReference>
<gene>
    <name evidence="2" type="ORF">GPUH_LOCUS5784</name>
</gene>
<reference evidence="2 3" key="2">
    <citation type="submission" date="2018-11" db="EMBL/GenBank/DDBJ databases">
        <authorList>
            <consortium name="Pathogen Informatics"/>
        </authorList>
    </citation>
    <scope>NUCLEOTIDE SEQUENCE [LARGE SCALE GENOMIC DNA]</scope>
</reference>
<organism evidence="4">
    <name type="scientific">Gongylonema pulchrum</name>
    <dbReference type="NCBI Taxonomy" id="637853"/>
    <lineage>
        <taxon>Eukaryota</taxon>
        <taxon>Metazoa</taxon>
        <taxon>Ecdysozoa</taxon>
        <taxon>Nematoda</taxon>
        <taxon>Chromadorea</taxon>
        <taxon>Rhabditida</taxon>
        <taxon>Spirurina</taxon>
        <taxon>Spiruromorpha</taxon>
        <taxon>Spiruroidea</taxon>
        <taxon>Gongylonematidae</taxon>
        <taxon>Gongylonema</taxon>
    </lineage>
</organism>
<feature type="transmembrane region" description="Helical" evidence="1">
    <location>
        <begin position="33"/>
        <end position="53"/>
    </location>
</feature>
<dbReference type="Proteomes" id="UP000271098">
    <property type="component" value="Unassembled WGS sequence"/>
</dbReference>
<proteinExistence type="predicted"/>
<keyword evidence="1" id="KW-0812">Transmembrane</keyword>
<keyword evidence="3" id="KW-1185">Reference proteome</keyword>
<feature type="transmembrane region" description="Helical" evidence="1">
    <location>
        <begin position="119"/>
        <end position="138"/>
    </location>
</feature>
<dbReference type="AlphaFoldDB" id="A0A183DAP3"/>
<reference evidence="4" key="1">
    <citation type="submission" date="2016-06" db="UniProtKB">
        <authorList>
            <consortium name="WormBaseParasite"/>
        </authorList>
    </citation>
    <scope>IDENTIFICATION</scope>
</reference>
<evidence type="ECO:0000313" key="2">
    <source>
        <dbReference type="EMBL" id="VDK52150.1"/>
    </source>
</evidence>
<keyword evidence="1" id="KW-1133">Transmembrane helix</keyword>